<feature type="non-terminal residue" evidence="1">
    <location>
        <position position="120"/>
    </location>
</feature>
<dbReference type="AlphaFoldDB" id="A0A699VV69"/>
<dbReference type="PANTHER" id="PTHR11439:SF495">
    <property type="entry name" value="REVERSE TRANSCRIPTASE, RNA-DEPENDENT DNA POLYMERASE-RELATED"/>
    <property type="match status" value="1"/>
</dbReference>
<gene>
    <name evidence="1" type="ORF">Tci_910222</name>
</gene>
<name>A0A699VV69_TANCI</name>
<dbReference type="PANTHER" id="PTHR11439">
    <property type="entry name" value="GAG-POL-RELATED RETROTRANSPOSON"/>
    <property type="match status" value="1"/>
</dbReference>
<reference evidence="1" key="1">
    <citation type="journal article" date="2019" name="Sci. Rep.">
        <title>Draft genome of Tanacetum cinerariifolium, the natural source of mosquito coil.</title>
        <authorList>
            <person name="Yamashiro T."/>
            <person name="Shiraishi A."/>
            <person name="Satake H."/>
            <person name="Nakayama K."/>
        </authorList>
    </citation>
    <scope>NUCLEOTIDE SEQUENCE</scope>
</reference>
<protein>
    <submittedName>
        <fullName evidence="1">Uncharacterized mitochondrial protein AtMg00810-like</fullName>
    </submittedName>
</protein>
<proteinExistence type="predicted"/>
<dbReference type="EMBL" id="BKCJ011498069">
    <property type="protein sequence ID" value="GFD38253.1"/>
    <property type="molecule type" value="Genomic_DNA"/>
</dbReference>
<dbReference type="CDD" id="cd09272">
    <property type="entry name" value="RNase_HI_RT_Ty1"/>
    <property type="match status" value="1"/>
</dbReference>
<comment type="caution">
    <text evidence="1">The sequence shown here is derived from an EMBL/GenBank/DDBJ whole genome shotgun (WGS) entry which is preliminary data.</text>
</comment>
<evidence type="ECO:0000313" key="1">
    <source>
        <dbReference type="EMBL" id="GFD38253.1"/>
    </source>
</evidence>
<sequence length="120" mass="13507">MIGSLMYLTSSRPDIMFVVRACARFQVTPKVSHLHAVKRIFRYLKGQPKSGLWYPKDSPFDLEAYTDSDYAGASLDKKSTTGSYHFLGRRLISWQCKKQTVVANSTTEAEYVAIANCCGQ</sequence>
<accession>A0A699VV69</accession>
<organism evidence="1">
    <name type="scientific">Tanacetum cinerariifolium</name>
    <name type="common">Dalmatian daisy</name>
    <name type="synonym">Chrysanthemum cinerariifolium</name>
    <dbReference type="NCBI Taxonomy" id="118510"/>
    <lineage>
        <taxon>Eukaryota</taxon>
        <taxon>Viridiplantae</taxon>
        <taxon>Streptophyta</taxon>
        <taxon>Embryophyta</taxon>
        <taxon>Tracheophyta</taxon>
        <taxon>Spermatophyta</taxon>
        <taxon>Magnoliopsida</taxon>
        <taxon>eudicotyledons</taxon>
        <taxon>Gunneridae</taxon>
        <taxon>Pentapetalae</taxon>
        <taxon>asterids</taxon>
        <taxon>campanulids</taxon>
        <taxon>Asterales</taxon>
        <taxon>Asteraceae</taxon>
        <taxon>Asteroideae</taxon>
        <taxon>Anthemideae</taxon>
        <taxon>Anthemidinae</taxon>
        <taxon>Tanacetum</taxon>
    </lineage>
</organism>